<organism evidence="1 2">
    <name type="scientific">Adiantum capillus-veneris</name>
    <name type="common">Maidenhair fern</name>
    <dbReference type="NCBI Taxonomy" id="13818"/>
    <lineage>
        <taxon>Eukaryota</taxon>
        <taxon>Viridiplantae</taxon>
        <taxon>Streptophyta</taxon>
        <taxon>Embryophyta</taxon>
        <taxon>Tracheophyta</taxon>
        <taxon>Polypodiopsida</taxon>
        <taxon>Polypodiidae</taxon>
        <taxon>Polypodiales</taxon>
        <taxon>Pteridineae</taxon>
        <taxon>Pteridaceae</taxon>
        <taxon>Vittarioideae</taxon>
        <taxon>Adiantum</taxon>
    </lineage>
</organism>
<accession>A0A9D4ZLH9</accession>
<sequence length="79" mass="9248">MQGKGHLRFRWNSTCLTIFPCVWIFRMLLSCLPKLPDPVCTWLLFCFGMQKCITVKVHTCQAIVQTCKKLRIKEARSFP</sequence>
<evidence type="ECO:0000313" key="1">
    <source>
        <dbReference type="EMBL" id="KAI5078202.1"/>
    </source>
</evidence>
<proteinExistence type="predicted"/>
<evidence type="ECO:0000313" key="2">
    <source>
        <dbReference type="Proteomes" id="UP000886520"/>
    </source>
</evidence>
<comment type="caution">
    <text evidence="1">The sequence shown here is derived from an EMBL/GenBank/DDBJ whole genome shotgun (WGS) entry which is preliminary data.</text>
</comment>
<name>A0A9D4ZLH9_ADICA</name>
<dbReference type="EMBL" id="JABFUD020000006">
    <property type="protein sequence ID" value="KAI5078202.1"/>
    <property type="molecule type" value="Genomic_DNA"/>
</dbReference>
<protein>
    <submittedName>
        <fullName evidence="1">Uncharacterized protein</fullName>
    </submittedName>
</protein>
<dbReference type="Proteomes" id="UP000886520">
    <property type="component" value="Chromosome 6"/>
</dbReference>
<gene>
    <name evidence="1" type="ORF">GOP47_0005873</name>
</gene>
<keyword evidence="2" id="KW-1185">Reference proteome</keyword>
<reference evidence="1" key="1">
    <citation type="submission" date="2021-01" db="EMBL/GenBank/DDBJ databases">
        <title>Adiantum capillus-veneris genome.</title>
        <authorList>
            <person name="Fang Y."/>
            <person name="Liao Q."/>
        </authorList>
    </citation>
    <scope>NUCLEOTIDE SEQUENCE</scope>
    <source>
        <strain evidence="1">H3</strain>
        <tissue evidence="1">Leaf</tissue>
    </source>
</reference>
<dbReference type="AlphaFoldDB" id="A0A9D4ZLH9"/>